<dbReference type="AlphaFoldDB" id="A0A6M3LWK2"/>
<accession>A0A6M3LWK2</accession>
<dbReference type="EMBL" id="MT143661">
    <property type="protein sequence ID" value="QJA99667.1"/>
    <property type="molecule type" value="Genomic_DNA"/>
</dbReference>
<evidence type="ECO:0000313" key="1">
    <source>
        <dbReference type="EMBL" id="QJA99667.1"/>
    </source>
</evidence>
<protein>
    <submittedName>
        <fullName evidence="1">Uncharacterized protein</fullName>
    </submittedName>
</protein>
<organism evidence="1">
    <name type="scientific">viral metagenome</name>
    <dbReference type="NCBI Taxonomy" id="1070528"/>
    <lineage>
        <taxon>unclassified sequences</taxon>
        <taxon>metagenomes</taxon>
        <taxon>organismal metagenomes</taxon>
    </lineage>
</organism>
<gene>
    <name evidence="1" type="ORF">MM171A00924_0022</name>
</gene>
<reference evidence="1" key="1">
    <citation type="submission" date="2020-03" db="EMBL/GenBank/DDBJ databases">
        <title>The deep terrestrial virosphere.</title>
        <authorList>
            <person name="Holmfeldt K."/>
            <person name="Nilsson E."/>
            <person name="Simone D."/>
            <person name="Lopez-Fernandez M."/>
            <person name="Wu X."/>
            <person name="de Brujin I."/>
            <person name="Lundin D."/>
            <person name="Andersson A."/>
            <person name="Bertilsson S."/>
            <person name="Dopson M."/>
        </authorList>
    </citation>
    <scope>NUCLEOTIDE SEQUENCE</scope>
    <source>
        <strain evidence="1">MM171A00924</strain>
    </source>
</reference>
<sequence length="122" mass="13991">MSLDVYLNSSTTIKSECEYCGSEYEKIKEFYHANITHNLGTMAEAAGIYKHLWRPEELEITTAKELIAPLTEGLKKLKGNPDFFKQYNASNGWGVYEHFVPFVEDYLNACIEFPDAIIEISR</sequence>
<name>A0A6M3LWK2_9ZZZZ</name>
<proteinExistence type="predicted"/>